<dbReference type="AlphaFoldDB" id="A0A7R9BMS6"/>
<feature type="transmembrane region" description="Helical" evidence="10">
    <location>
        <begin position="12"/>
        <end position="30"/>
    </location>
</feature>
<feature type="transmembrane region" description="Helical" evidence="10">
    <location>
        <begin position="238"/>
        <end position="261"/>
    </location>
</feature>
<name>A0A7R9BMS6_9CRUS</name>
<feature type="compositionally biased region" description="Acidic residues" evidence="9">
    <location>
        <begin position="520"/>
        <end position="530"/>
    </location>
</feature>
<dbReference type="PANTHER" id="PTHR46539">
    <property type="entry name" value="E3 UBIQUITIN-PROTEIN LIGASE ATL42"/>
    <property type="match status" value="1"/>
</dbReference>
<keyword evidence="2 10" id="KW-0812">Transmembrane</keyword>
<evidence type="ECO:0000256" key="1">
    <source>
        <dbReference type="ARBA" id="ARBA00004370"/>
    </source>
</evidence>
<evidence type="ECO:0000256" key="9">
    <source>
        <dbReference type="SAM" id="MobiDB-lite"/>
    </source>
</evidence>
<dbReference type="InterPro" id="IPR001841">
    <property type="entry name" value="Znf_RING"/>
</dbReference>
<comment type="subcellular location">
    <subcellularLocation>
        <location evidence="1">Membrane</location>
    </subcellularLocation>
</comment>
<dbReference type="Gene3D" id="3.50.30.30">
    <property type="match status" value="1"/>
</dbReference>
<dbReference type="PANTHER" id="PTHR46539:SF23">
    <property type="entry name" value="RING-TYPE DOMAIN-CONTAINING PROTEIN"/>
    <property type="match status" value="1"/>
</dbReference>
<organism evidence="12">
    <name type="scientific">Notodromas monacha</name>
    <dbReference type="NCBI Taxonomy" id="399045"/>
    <lineage>
        <taxon>Eukaryota</taxon>
        <taxon>Metazoa</taxon>
        <taxon>Ecdysozoa</taxon>
        <taxon>Arthropoda</taxon>
        <taxon>Crustacea</taxon>
        <taxon>Oligostraca</taxon>
        <taxon>Ostracoda</taxon>
        <taxon>Podocopa</taxon>
        <taxon>Podocopida</taxon>
        <taxon>Cypridocopina</taxon>
        <taxon>Cypridoidea</taxon>
        <taxon>Cyprididae</taxon>
        <taxon>Notodromas</taxon>
    </lineage>
</organism>
<dbReference type="Gene3D" id="3.30.40.10">
    <property type="entry name" value="Zinc/RING finger domain, C3HC4 (zinc finger)"/>
    <property type="match status" value="1"/>
</dbReference>
<keyword evidence="4 8" id="KW-0863">Zinc-finger</keyword>
<evidence type="ECO:0000256" key="2">
    <source>
        <dbReference type="ARBA" id="ARBA00022692"/>
    </source>
</evidence>
<dbReference type="SMART" id="SM00184">
    <property type="entry name" value="RING"/>
    <property type="match status" value="1"/>
</dbReference>
<keyword evidence="13" id="KW-1185">Reference proteome</keyword>
<dbReference type="Pfam" id="PF02225">
    <property type="entry name" value="PA"/>
    <property type="match status" value="1"/>
</dbReference>
<gene>
    <name evidence="12" type="ORF">NMOB1V02_LOCUS4867</name>
</gene>
<evidence type="ECO:0000259" key="11">
    <source>
        <dbReference type="PROSITE" id="PS50089"/>
    </source>
</evidence>
<dbReference type="EMBL" id="OA882841">
    <property type="protein sequence ID" value="CAD7277126.1"/>
    <property type="molecule type" value="Genomic_DNA"/>
</dbReference>
<evidence type="ECO:0000256" key="8">
    <source>
        <dbReference type="PROSITE-ProRule" id="PRU00175"/>
    </source>
</evidence>
<evidence type="ECO:0000256" key="10">
    <source>
        <dbReference type="SAM" id="Phobius"/>
    </source>
</evidence>
<evidence type="ECO:0000313" key="13">
    <source>
        <dbReference type="Proteomes" id="UP000678499"/>
    </source>
</evidence>
<dbReference type="OrthoDB" id="5357315at2759"/>
<sequence length="564" mass="62135">MEGGGGGGRSGAGGGMFQLLVWAAVLGLTWPCEAMAPVQDALQACQRERERDRVRARIISGTPGCEGPPTCVVMASWKLWERWLALVALYWTALSLTASTASLALGASEFTSAFSDRYTDYTEARMFVNVTDNNIGVSQVSRILNAKKKLELAYKANASAVVIYNTVDDEPLTADLKYSNVKYNLVTSMRSRIPAVFVNKADGERWREMLENGTSIWVDIIPGNFMSPHYKHINKTSILFVSVSFIVLMIVSLAWLIFYYIQRFRYIHAKDRLAKRLCCAAKKALSNIPIRHLKAADKEVQGEGESCAVCIESFKVSDAVRVLPCRHEFHKTCVDQWLLDQRTCPMCKMDILKFYGLKLAPGMTESQESIIQIDTDDLVSTPPSEPGMGLRGFNYLGTDGVQSGHIFRCGISISGCGGGGGSPARSLSSRPGSSASCTGVHVVVRTRNNSTANNVALDIEESLPQVQQQLLLRRASAAPAVSDYAPSTVLVVEEDDDDDEKDDAQEQEHLVLSPSSREEQEQEQEEEQEVDYGTSPTAMSKSRSHHQDECEKVMRDDDDADGDE</sequence>
<feature type="region of interest" description="Disordered" evidence="9">
    <location>
        <begin position="494"/>
        <end position="564"/>
    </location>
</feature>
<evidence type="ECO:0000313" key="12">
    <source>
        <dbReference type="EMBL" id="CAD7277126.1"/>
    </source>
</evidence>
<dbReference type="Proteomes" id="UP000678499">
    <property type="component" value="Unassembled WGS sequence"/>
</dbReference>
<accession>A0A7R9BMS6</accession>
<evidence type="ECO:0000256" key="3">
    <source>
        <dbReference type="ARBA" id="ARBA00022723"/>
    </source>
</evidence>
<evidence type="ECO:0000256" key="5">
    <source>
        <dbReference type="ARBA" id="ARBA00022833"/>
    </source>
</evidence>
<feature type="domain" description="RING-type" evidence="11">
    <location>
        <begin position="307"/>
        <end position="348"/>
    </location>
</feature>
<dbReference type="SUPFAM" id="SSF57850">
    <property type="entry name" value="RING/U-box"/>
    <property type="match status" value="1"/>
</dbReference>
<dbReference type="InterPro" id="IPR003137">
    <property type="entry name" value="PA_domain"/>
</dbReference>
<protein>
    <recommendedName>
        <fullName evidence="11">RING-type domain-containing protein</fullName>
    </recommendedName>
</protein>
<dbReference type="FunFam" id="3.30.40.10:FF:000009">
    <property type="entry name" value="E3 ubiquitin-protein ligase RNF130"/>
    <property type="match status" value="1"/>
</dbReference>
<dbReference type="EMBL" id="CAJPEX010000804">
    <property type="protein sequence ID" value="CAG0917278.1"/>
    <property type="molecule type" value="Genomic_DNA"/>
</dbReference>
<proteinExistence type="predicted"/>
<evidence type="ECO:0000256" key="4">
    <source>
        <dbReference type="ARBA" id="ARBA00022771"/>
    </source>
</evidence>
<feature type="compositionally biased region" description="Acidic residues" evidence="9">
    <location>
        <begin position="494"/>
        <end position="503"/>
    </location>
</feature>
<reference evidence="12" key="1">
    <citation type="submission" date="2020-11" db="EMBL/GenBank/DDBJ databases">
        <authorList>
            <person name="Tran Van P."/>
        </authorList>
    </citation>
    <scope>NUCLEOTIDE SEQUENCE</scope>
</reference>
<feature type="compositionally biased region" description="Basic and acidic residues" evidence="9">
    <location>
        <begin position="545"/>
        <end position="555"/>
    </location>
</feature>
<dbReference type="InterPro" id="IPR013083">
    <property type="entry name" value="Znf_RING/FYVE/PHD"/>
</dbReference>
<keyword evidence="6 10" id="KW-1133">Transmembrane helix</keyword>
<dbReference type="PROSITE" id="PS50089">
    <property type="entry name" value="ZF_RING_2"/>
    <property type="match status" value="1"/>
</dbReference>
<evidence type="ECO:0000256" key="6">
    <source>
        <dbReference type="ARBA" id="ARBA00022989"/>
    </source>
</evidence>
<keyword evidence="3" id="KW-0479">Metal-binding</keyword>
<evidence type="ECO:0000256" key="7">
    <source>
        <dbReference type="ARBA" id="ARBA00023136"/>
    </source>
</evidence>
<dbReference type="CDD" id="cd00538">
    <property type="entry name" value="PA"/>
    <property type="match status" value="1"/>
</dbReference>
<feature type="transmembrane region" description="Helical" evidence="10">
    <location>
        <begin position="83"/>
        <end position="107"/>
    </location>
</feature>
<dbReference type="GO" id="GO:0016020">
    <property type="term" value="C:membrane"/>
    <property type="evidence" value="ECO:0007669"/>
    <property type="project" value="UniProtKB-SubCell"/>
</dbReference>
<keyword evidence="5" id="KW-0862">Zinc</keyword>
<dbReference type="Pfam" id="PF13639">
    <property type="entry name" value="zf-RING_2"/>
    <property type="match status" value="1"/>
</dbReference>
<keyword evidence="7 10" id="KW-0472">Membrane</keyword>
<dbReference type="GO" id="GO:0008270">
    <property type="term" value="F:zinc ion binding"/>
    <property type="evidence" value="ECO:0007669"/>
    <property type="project" value="UniProtKB-KW"/>
</dbReference>